<sequence>MVLKEQHVIGNTGKFVAMGLMLAGIPAMATAQENNSTESYEVSSLRLSSLPIPTSRADALGTAPESAKQPKIRRTTDGIRIVGPVFFPEDRN</sequence>
<dbReference type="EMBL" id="JAAAMG010000025">
    <property type="protein sequence ID" value="NDW07234.1"/>
    <property type="molecule type" value="Genomic_DNA"/>
</dbReference>
<name>A0A6N9T750_9HYPH</name>
<protein>
    <submittedName>
        <fullName evidence="1">Uncharacterized protein</fullName>
    </submittedName>
</protein>
<evidence type="ECO:0000313" key="2">
    <source>
        <dbReference type="Proteomes" id="UP000469011"/>
    </source>
</evidence>
<evidence type="ECO:0000313" key="1">
    <source>
        <dbReference type="EMBL" id="NDW07234.1"/>
    </source>
</evidence>
<proteinExistence type="predicted"/>
<organism evidence="1 2">
    <name type="scientific">Jiella pacifica</name>
    <dbReference type="NCBI Taxonomy" id="2696469"/>
    <lineage>
        <taxon>Bacteria</taxon>
        <taxon>Pseudomonadati</taxon>
        <taxon>Pseudomonadota</taxon>
        <taxon>Alphaproteobacteria</taxon>
        <taxon>Hyphomicrobiales</taxon>
        <taxon>Aurantimonadaceae</taxon>
        <taxon>Jiella</taxon>
    </lineage>
</organism>
<comment type="caution">
    <text evidence="1">The sequence shown here is derived from an EMBL/GenBank/DDBJ whole genome shotgun (WGS) entry which is preliminary data.</text>
</comment>
<keyword evidence="2" id="KW-1185">Reference proteome</keyword>
<reference evidence="1 2" key="1">
    <citation type="submission" date="2020-01" db="EMBL/GenBank/DDBJ databases">
        <title>Jiella pacifica sp. nov.</title>
        <authorList>
            <person name="Xue Z."/>
            <person name="Zhu S."/>
            <person name="Chen J."/>
            <person name="Yang J."/>
        </authorList>
    </citation>
    <scope>NUCLEOTIDE SEQUENCE [LARGE SCALE GENOMIC DNA]</scope>
    <source>
        <strain evidence="1 2">40Bstr34</strain>
    </source>
</reference>
<dbReference type="Proteomes" id="UP000469011">
    <property type="component" value="Unassembled WGS sequence"/>
</dbReference>
<dbReference type="AlphaFoldDB" id="A0A6N9T750"/>
<accession>A0A6N9T750</accession>
<dbReference type="RefSeq" id="WP_163465688.1">
    <property type="nucleotide sequence ID" value="NZ_JAAAMG010000025.1"/>
</dbReference>
<gene>
    <name evidence="1" type="ORF">GTK09_22705</name>
</gene>